<comment type="caution">
    <text evidence="2">The sequence shown here is derived from an EMBL/GenBank/DDBJ whole genome shotgun (WGS) entry which is preliminary data.</text>
</comment>
<dbReference type="Pfam" id="PF24681">
    <property type="entry name" value="Kelch_KLHDC2_KLHL20_DRC7"/>
    <property type="match status" value="1"/>
</dbReference>
<protein>
    <recommendedName>
        <fullName evidence="4">Kelch repeat-containing protein</fullName>
    </recommendedName>
</protein>
<feature type="chain" id="PRO_5040859384" description="Kelch repeat-containing protein" evidence="1">
    <location>
        <begin position="29"/>
        <end position="370"/>
    </location>
</feature>
<dbReference type="PANTHER" id="PTHR45632:SF24">
    <property type="entry name" value="GALACTOSE OXIDASE"/>
    <property type="match status" value="1"/>
</dbReference>
<sequence length="370" mass="38601">MHILGHSFLPMLLCTNAFLCTALGFAHSTPRAPSVADGIWQILAPIPVAPRQEQVTVAINSTTIAIIGGIVPDLSNSNGTISNSTGFTTTNIVQLYDIPSDTWTSASPAPVEINHANAGVVDGKIYLLGGLVFTPTGQSDQGSWIAIADAWVYDPFTDEWTVIEGAPELLARGASVVGVYGSRVYLAGGLQLLDLLPVTGAQDSVANVTAFDTASGTWVSDLPVAAQQLPEARDHAVGAVVGSTFYVIGGRNQGQTNVKDTVFALDLEDLEAGWRTSDARMPTARGGLSAGTVGTQVFTFGGEGNVAVSTGVFNETEVFDTVTETWTKLLPMRLARHGTSAVGVGDRIYVPGGGTVQGATPVDVLDVYIP</sequence>
<evidence type="ECO:0000313" key="3">
    <source>
        <dbReference type="Proteomes" id="UP001140453"/>
    </source>
</evidence>
<evidence type="ECO:0000313" key="2">
    <source>
        <dbReference type="EMBL" id="KAJ4393517.1"/>
    </source>
</evidence>
<evidence type="ECO:0008006" key="4">
    <source>
        <dbReference type="Google" id="ProtNLM"/>
    </source>
</evidence>
<dbReference type="InterPro" id="IPR006652">
    <property type="entry name" value="Kelch_1"/>
</dbReference>
<dbReference type="SUPFAM" id="SSF117281">
    <property type="entry name" value="Kelch motif"/>
    <property type="match status" value="1"/>
</dbReference>
<dbReference type="Pfam" id="PF01344">
    <property type="entry name" value="Kelch_1"/>
    <property type="match status" value="1"/>
</dbReference>
<gene>
    <name evidence="2" type="ORF">N0V93_002729</name>
</gene>
<keyword evidence="3" id="KW-1185">Reference proteome</keyword>
<name>A0A9W8YZ61_9PEZI</name>
<organism evidence="2 3">
    <name type="scientific">Gnomoniopsis smithogilvyi</name>
    <dbReference type="NCBI Taxonomy" id="1191159"/>
    <lineage>
        <taxon>Eukaryota</taxon>
        <taxon>Fungi</taxon>
        <taxon>Dikarya</taxon>
        <taxon>Ascomycota</taxon>
        <taxon>Pezizomycotina</taxon>
        <taxon>Sordariomycetes</taxon>
        <taxon>Sordariomycetidae</taxon>
        <taxon>Diaporthales</taxon>
        <taxon>Gnomoniaceae</taxon>
        <taxon>Gnomoniopsis</taxon>
    </lineage>
</organism>
<proteinExistence type="predicted"/>
<feature type="signal peptide" evidence="1">
    <location>
        <begin position="1"/>
        <end position="28"/>
    </location>
</feature>
<reference evidence="2" key="1">
    <citation type="submission" date="2022-10" db="EMBL/GenBank/DDBJ databases">
        <title>Tapping the CABI collections for fungal endophytes: first genome assemblies for Collariella, Neodidymelliopsis, Ascochyta clinopodiicola, Didymella pomorum, Didymosphaeria variabile, Neocosmospora piperis and Neocucurbitaria cava.</title>
        <authorList>
            <person name="Hill R."/>
        </authorList>
    </citation>
    <scope>NUCLEOTIDE SEQUENCE</scope>
    <source>
        <strain evidence="2">IMI 355082</strain>
    </source>
</reference>
<dbReference type="AlphaFoldDB" id="A0A9W8YZ61"/>
<dbReference type="Proteomes" id="UP001140453">
    <property type="component" value="Unassembled WGS sequence"/>
</dbReference>
<evidence type="ECO:0000256" key="1">
    <source>
        <dbReference type="SAM" id="SignalP"/>
    </source>
</evidence>
<dbReference type="EMBL" id="JAPEVB010000002">
    <property type="protein sequence ID" value="KAJ4393517.1"/>
    <property type="molecule type" value="Genomic_DNA"/>
</dbReference>
<dbReference type="Gene3D" id="2.120.10.80">
    <property type="entry name" value="Kelch-type beta propeller"/>
    <property type="match status" value="2"/>
</dbReference>
<dbReference type="OrthoDB" id="45365at2759"/>
<accession>A0A9W8YZ61</accession>
<dbReference type="SMART" id="SM00612">
    <property type="entry name" value="Kelch"/>
    <property type="match status" value="4"/>
</dbReference>
<keyword evidence="1" id="KW-0732">Signal</keyword>
<dbReference type="PANTHER" id="PTHR45632">
    <property type="entry name" value="LD33804P"/>
    <property type="match status" value="1"/>
</dbReference>
<dbReference type="InterPro" id="IPR015915">
    <property type="entry name" value="Kelch-typ_b-propeller"/>
</dbReference>